<dbReference type="EMBL" id="RQGM01000044">
    <property type="protein sequence ID" value="TGL83845.1"/>
    <property type="molecule type" value="Genomic_DNA"/>
</dbReference>
<name>A0A6N4QLP2_9LEPT</name>
<dbReference type="SUPFAM" id="SSF53623">
    <property type="entry name" value="MurD-like peptide ligases, catalytic domain"/>
    <property type="match status" value="1"/>
</dbReference>
<comment type="similarity">
    <text evidence="1">Belongs to the folylpolyglutamate synthase family.</text>
</comment>
<dbReference type="PANTHER" id="PTHR11136:SF0">
    <property type="entry name" value="DIHYDROFOLATE SYNTHETASE-RELATED"/>
    <property type="match status" value="1"/>
</dbReference>
<dbReference type="Proteomes" id="UP000297613">
    <property type="component" value="Unassembled WGS sequence"/>
</dbReference>
<evidence type="ECO:0000256" key="4">
    <source>
        <dbReference type="ARBA" id="ARBA00022741"/>
    </source>
</evidence>
<comment type="caution">
    <text evidence="7">The sequence shown here is derived from an EMBL/GenBank/DDBJ whole genome shotgun (WGS) entry which is preliminary data.</text>
</comment>
<dbReference type="GO" id="GO:0005524">
    <property type="term" value="F:ATP binding"/>
    <property type="evidence" value="ECO:0007669"/>
    <property type="project" value="UniProtKB-KW"/>
</dbReference>
<evidence type="ECO:0000256" key="3">
    <source>
        <dbReference type="ARBA" id="ARBA00022723"/>
    </source>
</evidence>
<dbReference type="InterPro" id="IPR036565">
    <property type="entry name" value="Mur-like_cat_sf"/>
</dbReference>
<gene>
    <name evidence="7" type="ORF">EHQ83_12280</name>
</gene>
<dbReference type="AlphaFoldDB" id="A0A6N4QLP2"/>
<evidence type="ECO:0000256" key="6">
    <source>
        <dbReference type="ARBA" id="ARBA00022842"/>
    </source>
</evidence>
<evidence type="ECO:0000313" key="7">
    <source>
        <dbReference type="EMBL" id="TGL83845.1"/>
    </source>
</evidence>
<dbReference type="NCBIfam" id="TIGR01499">
    <property type="entry name" value="folC"/>
    <property type="match status" value="1"/>
</dbReference>
<dbReference type="Gene3D" id="3.90.190.20">
    <property type="entry name" value="Mur ligase, C-terminal domain"/>
    <property type="match status" value="1"/>
</dbReference>
<keyword evidence="5" id="KW-0067">ATP-binding</keyword>
<accession>A0A6N4QLP2</accession>
<keyword evidence="6" id="KW-0460">Magnesium</keyword>
<dbReference type="Gene3D" id="3.40.1190.10">
    <property type="entry name" value="Mur-like, catalytic domain"/>
    <property type="match status" value="1"/>
</dbReference>
<organism evidence="7 8">
    <name type="scientific">Leptospira yasudae</name>
    <dbReference type="NCBI Taxonomy" id="2202201"/>
    <lineage>
        <taxon>Bacteria</taxon>
        <taxon>Pseudomonadati</taxon>
        <taxon>Spirochaetota</taxon>
        <taxon>Spirochaetia</taxon>
        <taxon>Leptospirales</taxon>
        <taxon>Leptospiraceae</taxon>
        <taxon>Leptospira</taxon>
    </lineage>
</organism>
<dbReference type="InterPro" id="IPR036615">
    <property type="entry name" value="Mur_ligase_C_dom_sf"/>
</dbReference>
<dbReference type="GO" id="GO:0046872">
    <property type="term" value="F:metal ion binding"/>
    <property type="evidence" value="ECO:0007669"/>
    <property type="project" value="UniProtKB-KW"/>
</dbReference>
<sequence>MNSASHSGFFEFIDGLSNLEKTRNFNVFTGYSLEPFANVLSKYGFDRRSASTLCRISVVGTNAKGSITHFLGEFFRLSGFKTGLYTSPHLISPLERIRIGSRNENFREVEERELDQLLSEWKTKGAETDLRTFSFFELFTLASFFFFEKESVEIQIYEAGLGGRLDATKLCNPDVVVLGSIGLDHKEILGNTKLQILQEKLGICGSNTKSLFAIEQKESELNEKIREFCSRNGIECFIFSQTPVDADYLSRNKHFSYQVFQNILNLEFFQEINEGNKDESDPANKRETELESNPEFPIKFKNRIEKFPLAHYESRISLPPGRLAVLQDSPLLVFDPAHNPDAFFETLRSLKATYPKLRFQVLAGILKDKDGNGIVEILRTAKAQSDITDFRILADAGFSLPADCLPEETLDRSQFQERILSATRAQEPILVLGSFRLFPIVKELLDKNETDQERKADSFRSED</sequence>
<keyword evidence="2" id="KW-0436">Ligase</keyword>
<evidence type="ECO:0000256" key="5">
    <source>
        <dbReference type="ARBA" id="ARBA00022840"/>
    </source>
</evidence>
<dbReference type="InterPro" id="IPR001645">
    <property type="entry name" value="Folylpolyglutamate_synth"/>
</dbReference>
<dbReference type="RefSeq" id="WP_135568845.1">
    <property type="nucleotide sequence ID" value="NZ_RQGK01000043.1"/>
</dbReference>
<dbReference type="SUPFAM" id="SSF53244">
    <property type="entry name" value="MurD-like peptide ligases, peptide-binding domain"/>
    <property type="match status" value="1"/>
</dbReference>
<dbReference type="GO" id="GO:0004326">
    <property type="term" value="F:tetrahydrofolylpolyglutamate synthase activity"/>
    <property type="evidence" value="ECO:0007669"/>
    <property type="project" value="InterPro"/>
</dbReference>
<dbReference type="GO" id="GO:0005737">
    <property type="term" value="C:cytoplasm"/>
    <property type="evidence" value="ECO:0007669"/>
    <property type="project" value="TreeGrafter"/>
</dbReference>
<protein>
    <submittedName>
        <fullName evidence="7">Bifunctional folylpolyglutamate synthase/dihydrofolate synthase</fullName>
    </submittedName>
</protein>
<proteinExistence type="inferred from homology"/>
<dbReference type="GO" id="GO:0008841">
    <property type="term" value="F:dihydrofolate synthase activity"/>
    <property type="evidence" value="ECO:0007669"/>
    <property type="project" value="TreeGrafter"/>
</dbReference>
<evidence type="ECO:0000256" key="1">
    <source>
        <dbReference type="ARBA" id="ARBA00008276"/>
    </source>
</evidence>
<reference evidence="7 8" key="1">
    <citation type="journal article" date="2019" name="PLoS Negl. Trop. Dis.">
        <title>Revisiting the worldwide diversity of Leptospira species in the environment.</title>
        <authorList>
            <person name="Vincent A.T."/>
            <person name="Schiettekatte O."/>
            <person name="Bourhy P."/>
            <person name="Veyrier F.J."/>
            <person name="Picardeau M."/>
        </authorList>
    </citation>
    <scope>NUCLEOTIDE SEQUENCE [LARGE SCALE GENOMIC DNA]</scope>
    <source>
        <strain evidence="7 8">201702445</strain>
    </source>
</reference>
<dbReference type="PANTHER" id="PTHR11136">
    <property type="entry name" value="FOLYLPOLYGLUTAMATE SYNTHASE-RELATED"/>
    <property type="match status" value="1"/>
</dbReference>
<evidence type="ECO:0000256" key="2">
    <source>
        <dbReference type="ARBA" id="ARBA00022598"/>
    </source>
</evidence>
<evidence type="ECO:0000313" key="8">
    <source>
        <dbReference type="Proteomes" id="UP000297613"/>
    </source>
</evidence>
<keyword evidence="3" id="KW-0479">Metal-binding</keyword>
<keyword evidence="4" id="KW-0547">Nucleotide-binding</keyword>